<dbReference type="Gene3D" id="2.60.40.10">
    <property type="entry name" value="Immunoglobulins"/>
    <property type="match status" value="1"/>
</dbReference>
<reference evidence="2 3" key="1">
    <citation type="submission" date="2019-03" db="EMBL/GenBank/DDBJ databases">
        <title>Genomic Encyclopedia of Type Strains, Phase IV (KMG-IV): sequencing the most valuable type-strain genomes for metagenomic binning, comparative biology and taxonomic classification.</title>
        <authorList>
            <person name="Goeker M."/>
        </authorList>
    </citation>
    <scope>NUCLEOTIDE SEQUENCE [LARGE SCALE GENOMIC DNA]</scope>
    <source>
        <strain evidence="2 3">DSM 28867</strain>
    </source>
</reference>
<dbReference type="AlphaFoldDB" id="A0A4R7ZT96"/>
<organism evidence="2 3">
    <name type="scientific">Breznakia blatticola</name>
    <dbReference type="NCBI Taxonomy" id="1754012"/>
    <lineage>
        <taxon>Bacteria</taxon>
        <taxon>Bacillati</taxon>
        <taxon>Bacillota</taxon>
        <taxon>Erysipelotrichia</taxon>
        <taxon>Erysipelotrichales</taxon>
        <taxon>Erysipelotrichaceae</taxon>
        <taxon>Breznakia</taxon>
    </lineage>
</organism>
<dbReference type="EMBL" id="SODD01000016">
    <property type="protein sequence ID" value="TDW19948.1"/>
    <property type="molecule type" value="Genomic_DNA"/>
</dbReference>
<keyword evidence="3" id="KW-1185">Reference proteome</keyword>
<dbReference type="Pfam" id="PF16403">
    <property type="entry name" value="Bact_surface_Ig-like"/>
    <property type="match status" value="1"/>
</dbReference>
<accession>A0A4R7ZT96</accession>
<gene>
    <name evidence="2" type="ORF">EDD63_11650</name>
</gene>
<protein>
    <recommendedName>
        <fullName evidence="1">Pesticidal crystal protein Cry22Aa Ig-like domain-containing protein</fullName>
    </recommendedName>
</protein>
<evidence type="ECO:0000259" key="1">
    <source>
        <dbReference type="Pfam" id="PF16403"/>
    </source>
</evidence>
<proteinExistence type="predicted"/>
<feature type="domain" description="Pesticidal crystal protein Cry22Aa Ig-like" evidence="1">
    <location>
        <begin position="63"/>
        <end position="120"/>
    </location>
</feature>
<sequence length="141" mass="15977">MQTKTKAIIAIVTVVFILGAAAFVVSSEFMHQQDEKAVVAEKEKQEKEAEQTKKQKPVLDLTQEEVDLEVGSTFVFEDYIKRAEDEKGYNLKDFVKVGKQLNTDTEGKYKVTYRLDLPSGENISKDLIVNVIKFEKSTNPD</sequence>
<dbReference type="InterPro" id="IPR032179">
    <property type="entry name" value="Cry22Aa_Ig-like"/>
</dbReference>
<dbReference type="OrthoDB" id="10000992at2"/>
<dbReference type="Proteomes" id="UP000294743">
    <property type="component" value="Unassembled WGS sequence"/>
</dbReference>
<evidence type="ECO:0000313" key="3">
    <source>
        <dbReference type="Proteomes" id="UP000294743"/>
    </source>
</evidence>
<name>A0A4R7ZT96_9FIRM</name>
<comment type="caution">
    <text evidence="2">The sequence shown here is derived from an EMBL/GenBank/DDBJ whole genome shotgun (WGS) entry which is preliminary data.</text>
</comment>
<dbReference type="InterPro" id="IPR013783">
    <property type="entry name" value="Ig-like_fold"/>
</dbReference>
<dbReference type="RefSeq" id="WP_134169460.1">
    <property type="nucleotide sequence ID" value="NZ_SODD01000016.1"/>
</dbReference>
<evidence type="ECO:0000313" key="2">
    <source>
        <dbReference type="EMBL" id="TDW19948.1"/>
    </source>
</evidence>